<protein>
    <recommendedName>
        <fullName evidence="2">SsuA/THI5-like domain-containing protein</fullName>
    </recommendedName>
</protein>
<organism evidence="3 4">
    <name type="scientific">Mangrovimicrobium sediminis</name>
    <dbReference type="NCBI Taxonomy" id="2562682"/>
    <lineage>
        <taxon>Bacteria</taxon>
        <taxon>Pseudomonadati</taxon>
        <taxon>Pseudomonadota</taxon>
        <taxon>Gammaproteobacteria</taxon>
        <taxon>Cellvibrionales</taxon>
        <taxon>Halieaceae</taxon>
        <taxon>Mangrovimicrobium</taxon>
    </lineage>
</organism>
<feature type="domain" description="SsuA/THI5-like" evidence="2">
    <location>
        <begin position="45"/>
        <end position="247"/>
    </location>
</feature>
<evidence type="ECO:0000313" key="4">
    <source>
        <dbReference type="Proteomes" id="UP000298050"/>
    </source>
</evidence>
<evidence type="ECO:0000256" key="1">
    <source>
        <dbReference type="SAM" id="SignalP"/>
    </source>
</evidence>
<keyword evidence="4" id="KW-1185">Reference proteome</keyword>
<dbReference type="PANTHER" id="PTHR31528">
    <property type="entry name" value="4-AMINO-5-HYDROXYMETHYL-2-METHYLPYRIMIDINE PHOSPHATE SYNTHASE THI11-RELATED"/>
    <property type="match status" value="1"/>
</dbReference>
<dbReference type="GO" id="GO:0009228">
    <property type="term" value="P:thiamine biosynthetic process"/>
    <property type="evidence" value="ECO:0007669"/>
    <property type="project" value="InterPro"/>
</dbReference>
<sequence>MRPIIALLGAALLALSACGEKADAPATPDTPALTKVVLQTDWYAQPEHGGFYQALARGFYAEEGLEVEIRPGANVSAIPQLVAMDRVQFSVGAIETMFIYRSRGIPLVSLFPYFQHDPQCVMFHPEAGIETLQDLDGREVMFNPGLVYVDFLEKAMGLDIHVLPMDWSLARYMTDKQFVQQCFLTNEPVMVRHEGIEPGVIPLSESGFDPYRHVYTNEKTARESPELVKGFIRASLRGWRDFMTGDPAPAYQLITASNPQQQLPLMEEIREQMRAYSLIDGKVEQGETLGQYNVQRLRTVLQQLQDIGLLDGPVTLEESVAFDLLPPELLVGETP</sequence>
<dbReference type="InterPro" id="IPR015168">
    <property type="entry name" value="SsuA/THI5"/>
</dbReference>
<dbReference type="OrthoDB" id="9180959at2"/>
<name>A0A4Z0M4M4_9GAMM</name>
<feature type="chain" id="PRO_5021266016" description="SsuA/THI5-like domain-containing protein" evidence="1">
    <location>
        <begin position="23"/>
        <end position="335"/>
    </location>
</feature>
<proteinExistence type="predicted"/>
<gene>
    <name evidence="3" type="ORF">E4634_05075</name>
</gene>
<dbReference type="PANTHER" id="PTHR31528:SF3">
    <property type="entry name" value="THIAMINE BIOSYNTHESIS PROTEIN HI_0357-RELATED"/>
    <property type="match status" value="1"/>
</dbReference>
<accession>A0A4Z0M4M4</accession>
<dbReference type="SUPFAM" id="SSF53850">
    <property type="entry name" value="Periplasmic binding protein-like II"/>
    <property type="match status" value="1"/>
</dbReference>
<comment type="caution">
    <text evidence="3">The sequence shown here is derived from an EMBL/GenBank/DDBJ whole genome shotgun (WGS) entry which is preliminary data.</text>
</comment>
<reference evidence="3 4" key="1">
    <citation type="submission" date="2019-04" db="EMBL/GenBank/DDBJ databases">
        <title>Taxonomy of novel Haliea sp. from mangrove soil of West Coast of India.</title>
        <authorList>
            <person name="Verma A."/>
            <person name="Kumar P."/>
            <person name="Krishnamurthi S."/>
        </authorList>
    </citation>
    <scope>NUCLEOTIDE SEQUENCE [LARGE SCALE GENOMIC DNA]</scope>
    <source>
        <strain evidence="3 4">SAOS-164</strain>
    </source>
</reference>
<dbReference type="EMBL" id="SRLE01000005">
    <property type="protein sequence ID" value="TGD74582.1"/>
    <property type="molecule type" value="Genomic_DNA"/>
</dbReference>
<dbReference type="InterPro" id="IPR027939">
    <property type="entry name" value="NMT1/THI5"/>
</dbReference>
<evidence type="ECO:0000313" key="3">
    <source>
        <dbReference type="EMBL" id="TGD74582.1"/>
    </source>
</evidence>
<dbReference type="Gene3D" id="3.40.190.10">
    <property type="entry name" value="Periplasmic binding protein-like II"/>
    <property type="match status" value="2"/>
</dbReference>
<feature type="signal peptide" evidence="1">
    <location>
        <begin position="1"/>
        <end position="22"/>
    </location>
</feature>
<dbReference type="AlphaFoldDB" id="A0A4Z0M4M4"/>
<dbReference type="PROSITE" id="PS51257">
    <property type="entry name" value="PROKAR_LIPOPROTEIN"/>
    <property type="match status" value="1"/>
</dbReference>
<keyword evidence="1" id="KW-0732">Signal</keyword>
<evidence type="ECO:0000259" key="2">
    <source>
        <dbReference type="Pfam" id="PF09084"/>
    </source>
</evidence>
<dbReference type="Proteomes" id="UP000298050">
    <property type="component" value="Unassembled WGS sequence"/>
</dbReference>
<dbReference type="RefSeq" id="WP_135441540.1">
    <property type="nucleotide sequence ID" value="NZ_SRLE01000005.1"/>
</dbReference>
<dbReference type="Pfam" id="PF09084">
    <property type="entry name" value="NMT1"/>
    <property type="match status" value="1"/>
</dbReference>